<keyword evidence="5" id="KW-0294">Fucose metabolism</keyword>
<evidence type="ECO:0000256" key="10">
    <source>
        <dbReference type="SAM" id="SignalP"/>
    </source>
</evidence>
<evidence type="ECO:0000256" key="5">
    <source>
        <dbReference type="ARBA" id="ARBA00023253"/>
    </source>
</evidence>
<dbReference type="PANTHER" id="PTHR13398">
    <property type="entry name" value="GDP-FUCOSE PROTEIN O-FUCOSYLTRANSFERASE 2"/>
    <property type="match status" value="1"/>
</dbReference>
<evidence type="ECO:0000313" key="11">
    <source>
        <dbReference type="EnsemblProtists" id="EOD37928"/>
    </source>
</evidence>
<keyword evidence="4" id="KW-0256">Endoplasmic reticulum</keyword>
<protein>
    <recommendedName>
        <fullName evidence="8">GDP-fucose protein O-fucosyltransferase 2</fullName>
    </recommendedName>
</protein>
<dbReference type="PaxDb" id="2903-EOD37928"/>
<dbReference type="GO" id="GO:0005783">
    <property type="term" value="C:endoplasmic reticulum"/>
    <property type="evidence" value="ECO:0007669"/>
    <property type="project" value="UniProtKB-SubCell"/>
</dbReference>
<evidence type="ECO:0000256" key="2">
    <source>
        <dbReference type="ARBA" id="ARBA00004922"/>
    </source>
</evidence>
<keyword evidence="3" id="KW-0808">Transferase</keyword>
<evidence type="ECO:0000256" key="8">
    <source>
        <dbReference type="ARBA" id="ARBA00026232"/>
    </source>
</evidence>
<keyword evidence="12" id="KW-1185">Reference proteome</keyword>
<dbReference type="HOGENOM" id="CLU_805194_0_0_1"/>
<dbReference type="KEGG" id="ehx:EMIHUDRAFT_224916"/>
<evidence type="ECO:0000256" key="6">
    <source>
        <dbReference type="ARBA" id="ARBA00023277"/>
    </source>
</evidence>
<accession>A0A0D3KQ93</accession>
<dbReference type="GeneID" id="17283198"/>
<dbReference type="Proteomes" id="UP000013827">
    <property type="component" value="Unassembled WGS sequence"/>
</dbReference>
<comment type="similarity">
    <text evidence="7">Belongs to the glycosyltransferase 68 family.</text>
</comment>
<dbReference type="Gene3D" id="3.40.50.11350">
    <property type="match status" value="1"/>
</dbReference>
<comment type="subcellular location">
    <subcellularLocation>
        <location evidence="1">Endoplasmic reticulum</location>
    </subcellularLocation>
</comment>
<dbReference type="GO" id="GO:0046922">
    <property type="term" value="F:peptide-O-fucosyltransferase activity"/>
    <property type="evidence" value="ECO:0007669"/>
    <property type="project" value="InterPro"/>
</dbReference>
<sequence length="345" mass="38322">MPWLLCPLLLLSRIPPPAAEFTPASPPLSPVDRAFSLGRHLLFDVAEHEQVNKQRRALMFYLDLAMQLDRVLVLPRVRLLRRSASSPVSFESAAEYVPWADLFNISRLGRAHAVVGLDEYVAQHGGVSLLLRRCQTGGPAAEYQPAVLRKEHAATPSIAFAESVDQLGAQRVAPLRPYVRFVDRTYDEAAAFVRGAFAGKPFLALHWRRTDFHAVRRSHEWALQSAADLIKHARHAMRRHGLAGVYLATDSDDPAEMAEVQRALRFARVRQKGGGSLRDRVETANLEIAICASATRFLGTRTSSFTLTILEERRAVFGQSEESGGEMGRPPEEEEAVVEGGKEEL</sequence>
<dbReference type="AlphaFoldDB" id="A0A0D3KQ93"/>
<keyword evidence="6" id="KW-0119">Carbohydrate metabolism</keyword>
<evidence type="ECO:0000256" key="7">
    <source>
        <dbReference type="ARBA" id="ARBA00025803"/>
    </source>
</evidence>
<name>A0A0D3KQ93_EMIH1</name>
<dbReference type="EnsemblProtists" id="EOD37928">
    <property type="protein sequence ID" value="EOD37928"/>
    <property type="gene ID" value="EMIHUDRAFT_224916"/>
</dbReference>
<feature type="region of interest" description="Disordered" evidence="9">
    <location>
        <begin position="316"/>
        <end position="345"/>
    </location>
</feature>
<dbReference type="CDD" id="cd11296">
    <property type="entry name" value="O-FucT_like"/>
    <property type="match status" value="1"/>
</dbReference>
<feature type="signal peptide" evidence="10">
    <location>
        <begin position="1"/>
        <end position="19"/>
    </location>
</feature>
<evidence type="ECO:0000256" key="4">
    <source>
        <dbReference type="ARBA" id="ARBA00022824"/>
    </source>
</evidence>
<evidence type="ECO:0000256" key="9">
    <source>
        <dbReference type="SAM" id="MobiDB-lite"/>
    </source>
</evidence>
<feature type="chain" id="PRO_5044239342" description="GDP-fucose protein O-fucosyltransferase 2" evidence="10">
    <location>
        <begin position="20"/>
        <end position="345"/>
    </location>
</feature>
<evidence type="ECO:0000256" key="1">
    <source>
        <dbReference type="ARBA" id="ARBA00004240"/>
    </source>
</evidence>
<comment type="pathway">
    <text evidence="2">Protein modification; protein glycosylation.</text>
</comment>
<reference evidence="12" key="1">
    <citation type="journal article" date="2013" name="Nature">
        <title>Pan genome of the phytoplankton Emiliania underpins its global distribution.</title>
        <authorList>
            <person name="Read B.A."/>
            <person name="Kegel J."/>
            <person name="Klute M.J."/>
            <person name="Kuo A."/>
            <person name="Lefebvre S.C."/>
            <person name="Maumus F."/>
            <person name="Mayer C."/>
            <person name="Miller J."/>
            <person name="Monier A."/>
            <person name="Salamov A."/>
            <person name="Young J."/>
            <person name="Aguilar M."/>
            <person name="Claverie J.M."/>
            <person name="Frickenhaus S."/>
            <person name="Gonzalez K."/>
            <person name="Herman E.K."/>
            <person name="Lin Y.C."/>
            <person name="Napier J."/>
            <person name="Ogata H."/>
            <person name="Sarno A.F."/>
            <person name="Shmutz J."/>
            <person name="Schroeder D."/>
            <person name="de Vargas C."/>
            <person name="Verret F."/>
            <person name="von Dassow P."/>
            <person name="Valentin K."/>
            <person name="Van de Peer Y."/>
            <person name="Wheeler G."/>
            <person name="Dacks J.B."/>
            <person name="Delwiche C.F."/>
            <person name="Dyhrman S.T."/>
            <person name="Glockner G."/>
            <person name="John U."/>
            <person name="Richards T."/>
            <person name="Worden A.Z."/>
            <person name="Zhang X."/>
            <person name="Grigoriev I.V."/>
            <person name="Allen A.E."/>
            <person name="Bidle K."/>
            <person name="Borodovsky M."/>
            <person name="Bowler C."/>
            <person name="Brownlee C."/>
            <person name="Cock J.M."/>
            <person name="Elias M."/>
            <person name="Gladyshev V.N."/>
            <person name="Groth M."/>
            <person name="Guda C."/>
            <person name="Hadaegh A."/>
            <person name="Iglesias-Rodriguez M.D."/>
            <person name="Jenkins J."/>
            <person name="Jones B.M."/>
            <person name="Lawson T."/>
            <person name="Leese F."/>
            <person name="Lindquist E."/>
            <person name="Lobanov A."/>
            <person name="Lomsadze A."/>
            <person name="Malik S.B."/>
            <person name="Marsh M.E."/>
            <person name="Mackinder L."/>
            <person name="Mock T."/>
            <person name="Mueller-Roeber B."/>
            <person name="Pagarete A."/>
            <person name="Parker M."/>
            <person name="Probert I."/>
            <person name="Quesneville H."/>
            <person name="Raines C."/>
            <person name="Rensing S.A."/>
            <person name="Riano-Pachon D.M."/>
            <person name="Richier S."/>
            <person name="Rokitta S."/>
            <person name="Shiraiwa Y."/>
            <person name="Soanes D.M."/>
            <person name="van der Giezen M."/>
            <person name="Wahlund T.M."/>
            <person name="Williams B."/>
            <person name="Wilson W."/>
            <person name="Wolfe G."/>
            <person name="Wurch L.L."/>
        </authorList>
    </citation>
    <scope>NUCLEOTIDE SEQUENCE</scope>
</reference>
<dbReference type="InterPro" id="IPR045130">
    <property type="entry name" value="OFUT2-like"/>
</dbReference>
<dbReference type="RefSeq" id="XP_005790357.1">
    <property type="nucleotide sequence ID" value="XM_005790300.1"/>
</dbReference>
<keyword evidence="10" id="KW-0732">Signal</keyword>
<organism evidence="11 12">
    <name type="scientific">Emiliania huxleyi (strain CCMP1516)</name>
    <dbReference type="NCBI Taxonomy" id="280463"/>
    <lineage>
        <taxon>Eukaryota</taxon>
        <taxon>Haptista</taxon>
        <taxon>Haptophyta</taxon>
        <taxon>Prymnesiophyceae</taxon>
        <taxon>Isochrysidales</taxon>
        <taxon>Noelaerhabdaceae</taxon>
        <taxon>Emiliania</taxon>
    </lineage>
</organism>
<evidence type="ECO:0000313" key="12">
    <source>
        <dbReference type="Proteomes" id="UP000013827"/>
    </source>
</evidence>
<proteinExistence type="inferred from homology"/>
<dbReference type="InterPro" id="IPR019378">
    <property type="entry name" value="GDP-Fuc_O-FucTrfase"/>
</dbReference>
<evidence type="ECO:0000256" key="3">
    <source>
        <dbReference type="ARBA" id="ARBA00022679"/>
    </source>
</evidence>
<dbReference type="PANTHER" id="PTHR13398:SF0">
    <property type="entry name" value="GDP-FUCOSE PROTEIN O-FUCOSYLTRANSFERASE 2"/>
    <property type="match status" value="1"/>
</dbReference>
<reference evidence="11" key="2">
    <citation type="submission" date="2024-10" db="UniProtKB">
        <authorList>
            <consortium name="EnsemblProtists"/>
        </authorList>
    </citation>
    <scope>IDENTIFICATION</scope>
</reference>
<dbReference type="Pfam" id="PF10250">
    <property type="entry name" value="O-FucT"/>
    <property type="match status" value="1"/>
</dbReference>
<dbReference type="GO" id="GO:0006004">
    <property type="term" value="P:fucose metabolic process"/>
    <property type="evidence" value="ECO:0007669"/>
    <property type="project" value="UniProtKB-KW"/>
</dbReference>